<evidence type="ECO:0000256" key="4">
    <source>
        <dbReference type="ARBA" id="ARBA00022475"/>
    </source>
</evidence>
<keyword evidence="3 8" id="KW-0813">Transport</keyword>
<dbReference type="EMBL" id="BATA01000009">
    <property type="protein sequence ID" value="GAD51850.1"/>
    <property type="molecule type" value="Genomic_DNA"/>
</dbReference>
<sequence>MATDGSEQTDTRSFLSEVQLGGLNLELLSTAGPVFALETLMFVVPLLIMFGIGFMEMVNFQLVSKFTVQHYVDVFTYYPNQVAIYNTLTTAVLVTLATIIIAYPIAYWIARRGGSHKNQLVMLLIVPFWTNYVIRTYGWSIVLSKQGPFNQLLQFIGVINDPIGWWLSTKFAIWLGLTYLWLPFMILPLYAALESIDQSLIEAAYDLGASRYAVFRRVILPLSMPGLTAGIIFVFIFSVGAFIVPNILGGGIPFLGSRISFAFGSGGNWPAGAALSSVVMIFVAIVLGILMRYADMEAIA</sequence>
<protein>
    <submittedName>
        <fullName evidence="10">Spermidine Putrescine ABC transporter permease component PotB</fullName>
    </submittedName>
</protein>
<comment type="subcellular location">
    <subcellularLocation>
        <location evidence="1 8">Cell membrane</location>
        <topology evidence="1 8">Multi-pass membrane protein</topology>
    </subcellularLocation>
</comment>
<keyword evidence="11" id="KW-1185">Reference proteome</keyword>
<evidence type="ECO:0000256" key="6">
    <source>
        <dbReference type="ARBA" id="ARBA00022989"/>
    </source>
</evidence>
<name>U2YS89_9EURY</name>
<dbReference type="GO" id="GO:0005886">
    <property type="term" value="C:plasma membrane"/>
    <property type="evidence" value="ECO:0007669"/>
    <property type="project" value="UniProtKB-SubCell"/>
</dbReference>
<dbReference type="GO" id="GO:0055085">
    <property type="term" value="P:transmembrane transport"/>
    <property type="evidence" value="ECO:0007669"/>
    <property type="project" value="InterPro"/>
</dbReference>
<dbReference type="Proteomes" id="UP000016986">
    <property type="component" value="Unassembled WGS sequence"/>
</dbReference>
<keyword evidence="7 8" id="KW-0472">Membrane</keyword>
<dbReference type="CDD" id="cd06261">
    <property type="entry name" value="TM_PBP2"/>
    <property type="match status" value="1"/>
</dbReference>
<dbReference type="PANTHER" id="PTHR42929:SF1">
    <property type="entry name" value="INNER MEMBRANE ABC TRANSPORTER PERMEASE PROTEIN YDCU-RELATED"/>
    <property type="match status" value="1"/>
</dbReference>
<keyword evidence="5 8" id="KW-0812">Transmembrane</keyword>
<accession>U2YS89</accession>
<feature type="transmembrane region" description="Helical" evidence="8">
    <location>
        <begin position="120"/>
        <end position="142"/>
    </location>
</feature>
<gene>
    <name evidence="10" type="ORF">MBEHAL_0610</name>
</gene>
<evidence type="ECO:0000256" key="7">
    <source>
        <dbReference type="ARBA" id="ARBA00023136"/>
    </source>
</evidence>
<evidence type="ECO:0000259" key="9">
    <source>
        <dbReference type="PROSITE" id="PS50928"/>
    </source>
</evidence>
<keyword evidence="6 8" id="KW-1133">Transmembrane helix</keyword>
<keyword evidence="4" id="KW-1003">Cell membrane</keyword>
<dbReference type="Gene3D" id="1.10.3720.10">
    <property type="entry name" value="MetI-like"/>
    <property type="match status" value="1"/>
</dbReference>
<evidence type="ECO:0000313" key="10">
    <source>
        <dbReference type="EMBL" id="GAD51850.1"/>
    </source>
</evidence>
<feature type="domain" description="ABC transmembrane type-1" evidence="9">
    <location>
        <begin position="84"/>
        <end position="291"/>
    </location>
</feature>
<dbReference type="PROSITE" id="PS50928">
    <property type="entry name" value="ABC_TM1"/>
    <property type="match status" value="1"/>
</dbReference>
<evidence type="ECO:0000256" key="3">
    <source>
        <dbReference type="ARBA" id="ARBA00022448"/>
    </source>
</evidence>
<comment type="caution">
    <text evidence="10">The sequence shown here is derived from an EMBL/GenBank/DDBJ whole genome shotgun (WGS) entry which is preliminary data.</text>
</comment>
<dbReference type="SUPFAM" id="SSF161098">
    <property type="entry name" value="MetI-like"/>
    <property type="match status" value="1"/>
</dbReference>
<dbReference type="eggNOG" id="arCOG00161">
    <property type="taxonomic scope" value="Archaea"/>
</dbReference>
<feature type="transmembrane region" description="Helical" evidence="8">
    <location>
        <begin position="171"/>
        <end position="193"/>
    </location>
</feature>
<evidence type="ECO:0000256" key="8">
    <source>
        <dbReference type="RuleBase" id="RU363032"/>
    </source>
</evidence>
<dbReference type="OrthoDB" id="31404at2157"/>
<dbReference type="Pfam" id="PF00528">
    <property type="entry name" value="BPD_transp_1"/>
    <property type="match status" value="1"/>
</dbReference>
<proteinExistence type="inferred from homology"/>
<feature type="transmembrane region" description="Helical" evidence="8">
    <location>
        <begin position="83"/>
        <end position="108"/>
    </location>
</feature>
<evidence type="ECO:0000256" key="5">
    <source>
        <dbReference type="ARBA" id="ARBA00022692"/>
    </source>
</evidence>
<comment type="similarity">
    <text evidence="2">Belongs to the binding-protein-dependent transport system permease family. CysTW subfamily.</text>
</comment>
<feature type="transmembrane region" description="Helical" evidence="8">
    <location>
        <begin position="40"/>
        <end position="63"/>
    </location>
</feature>
<dbReference type="RefSeq" id="WP_020220517.1">
    <property type="nucleotide sequence ID" value="NZ_BANO01000001.1"/>
</dbReference>
<dbReference type="InterPro" id="IPR000515">
    <property type="entry name" value="MetI-like"/>
</dbReference>
<evidence type="ECO:0000256" key="1">
    <source>
        <dbReference type="ARBA" id="ARBA00004651"/>
    </source>
</evidence>
<organism evidence="10 11">
    <name type="scientific">Halarchaeum acidiphilum MH1-52-1</name>
    <dbReference type="NCBI Taxonomy" id="1261545"/>
    <lineage>
        <taxon>Archaea</taxon>
        <taxon>Methanobacteriati</taxon>
        <taxon>Methanobacteriota</taxon>
        <taxon>Stenosarchaea group</taxon>
        <taxon>Halobacteria</taxon>
        <taxon>Halobacteriales</taxon>
        <taxon>Halobacteriaceae</taxon>
    </lineage>
</organism>
<dbReference type="PANTHER" id="PTHR42929">
    <property type="entry name" value="INNER MEMBRANE ABC TRANSPORTER PERMEASE PROTEIN YDCU-RELATED-RELATED"/>
    <property type="match status" value="1"/>
</dbReference>
<feature type="transmembrane region" description="Helical" evidence="8">
    <location>
        <begin position="269"/>
        <end position="290"/>
    </location>
</feature>
<evidence type="ECO:0000256" key="2">
    <source>
        <dbReference type="ARBA" id="ARBA00007069"/>
    </source>
</evidence>
<dbReference type="AlphaFoldDB" id="U2YS89"/>
<evidence type="ECO:0000313" key="11">
    <source>
        <dbReference type="Proteomes" id="UP000016986"/>
    </source>
</evidence>
<reference evidence="10 11" key="1">
    <citation type="submission" date="2013-09" db="EMBL/GenBank/DDBJ databases">
        <title>Whole genome sequencing of Halarchaeum acidiphilum strain MH1-52-1.</title>
        <authorList>
            <person name="Shimane Y."/>
            <person name="Minegishi H."/>
            <person name="Nishi S."/>
            <person name="Echigo A."/>
            <person name="Shuto A."/>
            <person name="Konishi M."/>
            <person name="Ito T."/>
            <person name="Ohkuma M."/>
            <person name="Ohta Y."/>
            <person name="Nagano Y."/>
            <person name="Tsubouchi T."/>
            <person name="Mori K."/>
            <person name="Usui K."/>
            <person name="Kamekura M."/>
            <person name="Usami R."/>
            <person name="Takaki Y."/>
            <person name="Hatada Y."/>
        </authorList>
    </citation>
    <scope>NUCLEOTIDE SEQUENCE [LARGE SCALE GENOMIC DNA]</scope>
    <source>
        <strain evidence="10 11">JCM 16109</strain>
    </source>
</reference>
<feature type="transmembrane region" description="Helical" evidence="8">
    <location>
        <begin position="226"/>
        <end position="249"/>
    </location>
</feature>
<dbReference type="InterPro" id="IPR035906">
    <property type="entry name" value="MetI-like_sf"/>
</dbReference>